<accession>G0UA35</accession>
<dbReference type="VEuPathDB" id="TriTrypDB:TvY486_1101520"/>
<feature type="compositionally biased region" description="Polar residues" evidence="1">
    <location>
        <begin position="162"/>
        <end position="185"/>
    </location>
</feature>
<protein>
    <submittedName>
        <fullName evidence="2">Uncharacterized protein</fullName>
    </submittedName>
</protein>
<reference evidence="2" key="1">
    <citation type="journal article" date="2012" name="Proc. Natl. Acad. Sci. U.S.A.">
        <title>Antigenic diversity is generated by distinct evolutionary mechanisms in African trypanosome species.</title>
        <authorList>
            <person name="Jackson A.P."/>
            <person name="Berry A."/>
            <person name="Aslett M."/>
            <person name="Allison H.C."/>
            <person name="Burton P."/>
            <person name="Vavrova-Anderson J."/>
            <person name="Brown R."/>
            <person name="Browne H."/>
            <person name="Corton N."/>
            <person name="Hauser H."/>
            <person name="Gamble J."/>
            <person name="Gilderthorp R."/>
            <person name="Marcello L."/>
            <person name="McQuillan J."/>
            <person name="Otto T.D."/>
            <person name="Quail M.A."/>
            <person name="Sanders M.J."/>
            <person name="van Tonder A."/>
            <person name="Ginger M.L."/>
            <person name="Field M.C."/>
            <person name="Barry J.D."/>
            <person name="Hertz-Fowler C."/>
            <person name="Berriman M."/>
        </authorList>
    </citation>
    <scope>NUCLEOTIDE SEQUENCE</scope>
    <source>
        <strain evidence="2">Y486</strain>
    </source>
</reference>
<gene>
    <name evidence="2" type="ORF">TVY486_1101520</name>
</gene>
<evidence type="ECO:0000256" key="1">
    <source>
        <dbReference type="SAM" id="MobiDB-lite"/>
    </source>
</evidence>
<feature type="region of interest" description="Disordered" evidence="1">
    <location>
        <begin position="155"/>
        <end position="189"/>
    </location>
</feature>
<dbReference type="AlphaFoldDB" id="G0UA35"/>
<evidence type="ECO:0000313" key="2">
    <source>
        <dbReference type="EMBL" id="CCC52667.1"/>
    </source>
</evidence>
<organism evidence="2">
    <name type="scientific">Trypanosoma vivax (strain Y486)</name>
    <dbReference type="NCBI Taxonomy" id="1055687"/>
    <lineage>
        <taxon>Eukaryota</taxon>
        <taxon>Discoba</taxon>
        <taxon>Euglenozoa</taxon>
        <taxon>Kinetoplastea</taxon>
        <taxon>Metakinetoplastina</taxon>
        <taxon>Trypanosomatida</taxon>
        <taxon>Trypanosomatidae</taxon>
        <taxon>Trypanosoma</taxon>
        <taxon>Duttonella</taxon>
    </lineage>
</organism>
<dbReference type="OMA" id="PCFDFFR"/>
<dbReference type="EMBL" id="HE573027">
    <property type="protein sequence ID" value="CCC52667.1"/>
    <property type="molecule type" value="Genomic_DNA"/>
</dbReference>
<proteinExistence type="predicted"/>
<name>G0UA35_TRYVY</name>
<sequence length="243" mass="25692">MKRSRTSSPHACNRSSKLESAQCVASASAVEVPAEGEDALVEEIVTVEETQTILVRFPFLDFFRNAHVCEMATDRGVSDNGGGANTRTEFAPHSLVFKEGTLETSHPVVLLKTLEHGEMEFEGSWCDVHRPTAGVPPMSNRVIVHLSEKGSGLGGAAKGGNYHSQSTVGSNVAQDSGVSGKSQVSGEAGHDVASGAGVASLLKHSAVGVTADDARGRETARNASWTYDRIDVHCATLLLHRVK</sequence>